<dbReference type="PANTHER" id="PTHR43245:SF55">
    <property type="entry name" value="NAD(P)-BINDING DOMAIN-CONTAINING PROTEIN"/>
    <property type="match status" value="1"/>
</dbReference>
<name>A0AB39ESW8_9BURK</name>
<proteinExistence type="predicted"/>
<sequence length="282" mass="30176">MSPGSVLVTGAHGFVGAQVVSQLKSAGWVVYSVVRSTQQDEMDIPLDFDDLRFSSCLDGMPHLDAIVHLAAKVDFSAQNIGSLLQTNVISTAILAEFARRRGVRFIFASSALVAGVKAVNISHDSLPNADTLYARSKWMAEELVIASGASGTILRIGGIFGLHGPSHLGLNRAISAVVSGVPPEIVGSGDSLRNYIYVKDVAEIIVDVLRRDVSGVHLVAGCETLSIDKMFNQLCERFLPGSVPYRRAGHEGGDQLIDPSPDLLRSRSFSSALDDMCLDAQR</sequence>
<dbReference type="AlphaFoldDB" id="A0AB39ESW8"/>
<dbReference type="CDD" id="cd08946">
    <property type="entry name" value="SDR_e"/>
    <property type="match status" value="1"/>
</dbReference>
<gene>
    <name evidence="2" type="ORF">ABRY94_00780</name>
</gene>
<reference evidence="2" key="1">
    <citation type="submission" date="2024-05" db="EMBL/GenBank/DDBJ databases">
        <authorList>
            <person name="Luo Y.-C."/>
            <person name="Nicholds J."/>
            <person name="Mortimer T."/>
            <person name="Maboni G."/>
        </authorList>
    </citation>
    <scope>NUCLEOTIDE SEQUENCE</scope>
    <source>
        <strain evidence="2">144863</strain>
    </source>
</reference>
<dbReference type="SUPFAM" id="SSF51735">
    <property type="entry name" value="NAD(P)-binding Rossmann-fold domains"/>
    <property type="match status" value="1"/>
</dbReference>
<evidence type="ECO:0000313" key="2">
    <source>
        <dbReference type="EMBL" id="XDJ69366.1"/>
    </source>
</evidence>
<protein>
    <submittedName>
        <fullName evidence="2">NAD(P)-dependent oxidoreductase</fullName>
    </submittedName>
</protein>
<organism evidence="2">
    <name type="scientific">Castellaniella ginsengisoli</name>
    <dbReference type="NCBI Taxonomy" id="546114"/>
    <lineage>
        <taxon>Bacteria</taxon>
        <taxon>Pseudomonadati</taxon>
        <taxon>Pseudomonadota</taxon>
        <taxon>Betaproteobacteria</taxon>
        <taxon>Burkholderiales</taxon>
        <taxon>Alcaligenaceae</taxon>
        <taxon>Castellaniella</taxon>
    </lineage>
</organism>
<dbReference type="Gene3D" id="3.40.50.720">
    <property type="entry name" value="NAD(P)-binding Rossmann-like Domain"/>
    <property type="match status" value="1"/>
</dbReference>
<dbReference type="InterPro" id="IPR036291">
    <property type="entry name" value="NAD(P)-bd_dom_sf"/>
</dbReference>
<feature type="domain" description="NAD-dependent epimerase/dehydratase" evidence="1">
    <location>
        <begin position="6"/>
        <end position="215"/>
    </location>
</feature>
<dbReference type="InterPro" id="IPR001509">
    <property type="entry name" value="Epimerase_deHydtase"/>
</dbReference>
<dbReference type="RefSeq" id="WP_368655543.1">
    <property type="nucleotide sequence ID" value="NZ_CP158262.1"/>
</dbReference>
<dbReference type="EMBL" id="CP158262">
    <property type="protein sequence ID" value="XDJ69366.1"/>
    <property type="molecule type" value="Genomic_DNA"/>
</dbReference>
<accession>A0AB39ESW8</accession>
<evidence type="ECO:0000259" key="1">
    <source>
        <dbReference type="Pfam" id="PF01370"/>
    </source>
</evidence>
<dbReference type="InterPro" id="IPR050177">
    <property type="entry name" value="Lipid_A_modif_metabolic_enz"/>
</dbReference>
<dbReference type="Pfam" id="PF01370">
    <property type="entry name" value="Epimerase"/>
    <property type="match status" value="1"/>
</dbReference>
<dbReference type="PANTHER" id="PTHR43245">
    <property type="entry name" value="BIFUNCTIONAL POLYMYXIN RESISTANCE PROTEIN ARNA"/>
    <property type="match status" value="1"/>
</dbReference>